<dbReference type="Proteomes" id="UP000186666">
    <property type="component" value="Unassembled WGS sequence"/>
</dbReference>
<proteinExistence type="predicted"/>
<name>A0ABY1K7P7_9BACL</name>
<reference evidence="1 2" key="1">
    <citation type="submission" date="2017-01" db="EMBL/GenBank/DDBJ databases">
        <authorList>
            <person name="Varghese N."/>
            <person name="Submissions S."/>
        </authorList>
    </citation>
    <scope>NUCLEOTIDE SEQUENCE [LARGE SCALE GENOMIC DNA]</scope>
    <source>
        <strain evidence="1 2">ATCC 23464</strain>
    </source>
</reference>
<comment type="caution">
    <text evidence="1">The sequence shown here is derived from an EMBL/GenBank/DDBJ whole genome shotgun (WGS) entry which is preliminary data.</text>
</comment>
<organism evidence="1 2">
    <name type="scientific">Paenibacillus macquariensis</name>
    <dbReference type="NCBI Taxonomy" id="948756"/>
    <lineage>
        <taxon>Bacteria</taxon>
        <taxon>Bacillati</taxon>
        <taxon>Bacillota</taxon>
        <taxon>Bacilli</taxon>
        <taxon>Bacillales</taxon>
        <taxon>Paenibacillaceae</taxon>
        <taxon>Paenibacillus</taxon>
    </lineage>
</organism>
<dbReference type="EMBL" id="FTNK01000012">
    <property type="protein sequence ID" value="SIR37832.1"/>
    <property type="molecule type" value="Genomic_DNA"/>
</dbReference>
<keyword evidence="2" id="KW-1185">Reference proteome</keyword>
<evidence type="ECO:0000313" key="2">
    <source>
        <dbReference type="Proteomes" id="UP000186666"/>
    </source>
</evidence>
<dbReference type="RefSeq" id="WP_068586490.1">
    <property type="nucleotide sequence ID" value="NZ_FTNK01000012.1"/>
</dbReference>
<protein>
    <submittedName>
        <fullName evidence="1">Uncharacterized protein</fullName>
    </submittedName>
</protein>
<accession>A0ABY1K7P7</accession>
<gene>
    <name evidence="1" type="ORF">SAMN05421578_11274</name>
</gene>
<sequence>MRRYWISIVLSAFIIVGLGTYYVYGAVVDFPGYKISKVSGDVNEGSKISVQGNFANGGRYQLLIATAEGSDYPNRRSAYSQFFSGTRPWMNDQADIRQILNDHRSFMRSKGNINSFYKDDEWIIYADAVFNNAFGVKSEIVLSIDTLNQTSGVVKHYETIVEDPMDYSQIFVEDVQLIGEQIHMFIGQHSKTNQNKGNSNSSKVEYHDYVVDMNSGALMNNISLALGDNTKDNVELFDRSIMNTIYSAPSDHAILIVYDEQKRVNDYMGIIDEHLYSYAYKTGVLTDLSDTMLKAGIDDIGDIRLDGHILTILNYEEDFIKLSRYNIDTEKVTNEDISLSAQQLGAEKIIMGTTKNNKLYILFYKNDIPKVAVLDATNGAILYTGEVVYEGEASESKWTMNTEGRLYMQIAD</sequence>
<evidence type="ECO:0000313" key="1">
    <source>
        <dbReference type="EMBL" id="SIR37832.1"/>
    </source>
</evidence>